<dbReference type="EMBL" id="PVTE01000047">
    <property type="protein sequence ID" value="PRY22055.1"/>
    <property type="molecule type" value="Genomic_DNA"/>
</dbReference>
<accession>A0A2T0RLI3</accession>
<dbReference type="RefSeq" id="WP_106140938.1">
    <property type="nucleotide sequence ID" value="NZ_PVTE01000047.1"/>
</dbReference>
<comment type="caution">
    <text evidence="1">The sequence shown here is derived from an EMBL/GenBank/DDBJ whole genome shotgun (WGS) entry which is preliminary data.</text>
</comment>
<evidence type="ECO:0000313" key="2">
    <source>
        <dbReference type="Proteomes" id="UP000238375"/>
    </source>
</evidence>
<organism evidence="1 2">
    <name type="scientific">Spirosoma oryzae</name>
    <dbReference type="NCBI Taxonomy" id="1469603"/>
    <lineage>
        <taxon>Bacteria</taxon>
        <taxon>Pseudomonadati</taxon>
        <taxon>Bacteroidota</taxon>
        <taxon>Cytophagia</taxon>
        <taxon>Cytophagales</taxon>
        <taxon>Cytophagaceae</taxon>
        <taxon>Spirosoma</taxon>
    </lineage>
</organism>
<dbReference type="Proteomes" id="UP000238375">
    <property type="component" value="Unassembled WGS sequence"/>
</dbReference>
<dbReference type="AlphaFoldDB" id="A0A2T0RLI3"/>
<evidence type="ECO:0000313" key="1">
    <source>
        <dbReference type="EMBL" id="PRY22055.1"/>
    </source>
</evidence>
<proteinExistence type="predicted"/>
<sequence>MITSQRLTDAQLALLELFSFDISEAEVIAMRQTLMRHFRQRLDDEVQQAMQRKGLTIEQLDAQLSGHNRTELLREIRKNK</sequence>
<dbReference type="OrthoDB" id="963851at2"/>
<name>A0A2T0RLI3_9BACT</name>
<gene>
    <name evidence="1" type="ORF">CLV58_1473</name>
</gene>
<reference evidence="1 2" key="1">
    <citation type="submission" date="2018-03" db="EMBL/GenBank/DDBJ databases">
        <title>Genomic Encyclopedia of Archaeal and Bacterial Type Strains, Phase II (KMG-II): from individual species to whole genera.</title>
        <authorList>
            <person name="Goeker M."/>
        </authorList>
    </citation>
    <scope>NUCLEOTIDE SEQUENCE [LARGE SCALE GENOMIC DNA]</scope>
    <source>
        <strain evidence="1 2">DSM 28354</strain>
    </source>
</reference>
<protein>
    <submittedName>
        <fullName evidence="1">Uncharacterized protein</fullName>
    </submittedName>
</protein>
<keyword evidence="2" id="KW-1185">Reference proteome</keyword>